<keyword evidence="2" id="KW-0808">Transferase</keyword>
<evidence type="ECO:0000313" key="3">
    <source>
        <dbReference type="Proteomes" id="UP000188993"/>
    </source>
</evidence>
<keyword evidence="3" id="KW-1185">Reference proteome</keyword>
<dbReference type="SUPFAM" id="SSF52821">
    <property type="entry name" value="Rhodanese/Cell cycle control phosphatase"/>
    <property type="match status" value="1"/>
</dbReference>
<accession>A0A1S6IM44</accession>
<dbReference type="EC" id="2.8.1.1" evidence="2"/>
<protein>
    <submittedName>
        <fullName evidence="2">Thiosulfate sulfurtransferase GlpE</fullName>
        <ecNumber evidence="2">2.8.1.1</ecNumber>
    </submittedName>
</protein>
<dbReference type="InterPro" id="IPR050229">
    <property type="entry name" value="GlpE_sulfurtransferase"/>
</dbReference>
<sequence length="99" mass="11037">MYNSIGVAEFYQASKKEKLPIIDVREKEEYARGHVPNAINMPLSSLSENYQELDKDTDYYLICQTGGRSATASRFLAEQGYDVTNVMGGTSAYQGALEK</sequence>
<dbReference type="STRING" id="708126.BW727_100208"/>
<dbReference type="KEGG" id="jda:BW727_100208"/>
<dbReference type="InterPro" id="IPR001763">
    <property type="entry name" value="Rhodanese-like_dom"/>
</dbReference>
<reference evidence="2 3" key="1">
    <citation type="journal article" date="2014" name="Int. J. Syst. Evol. Microbiol.">
        <title>Jeotgalibaca dankookensis gen. nov., sp. nov., a member of the family Carnobacteriaceae, isolated from seujeot (Korean traditional food).</title>
        <authorList>
            <person name="Lee D.G."/>
            <person name="Trujillo M.E."/>
            <person name="Kang H."/>
            <person name="Ahn T.Y."/>
        </authorList>
    </citation>
    <scope>NUCLEOTIDE SEQUENCE [LARGE SCALE GENOMIC DNA]</scope>
    <source>
        <strain evidence="2 3">EX-07</strain>
    </source>
</reference>
<dbReference type="PANTHER" id="PTHR43031">
    <property type="entry name" value="FAD-DEPENDENT OXIDOREDUCTASE"/>
    <property type="match status" value="1"/>
</dbReference>
<dbReference type="SMART" id="SM00450">
    <property type="entry name" value="RHOD"/>
    <property type="match status" value="1"/>
</dbReference>
<proteinExistence type="predicted"/>
<name>A0A1S6IM44_9LACT</name>
<evidence type="ECO:0000259" key="1">
    <source>
        <dbReference type="PROSITE" id="PS50206"/>
    </source>
</evidence>
<dbReference type="InterPro" id="IPR036873">
    <property type="entry name" value="Rhodanese-like_dom_sf"/>
</dbReference>
<dbReference type="CDD" id="cd00158">
    <property type="entry name" value="RHOD"/>
    <property type="match status" value="1"/>
</dbReference>
<gene>
    <name evidence="2" type="primary">glpE_1</name>
    <name evidence="2" type="ORF">BW727_100208</name>
</gene>
<organism evidence="2 3">
    <name type="scientific">Jeotgalibaca dankookensis</name>
    <dbReference type="NCBI Taxonomy" id="708126"/>
    <lineage>
        <taxon>Bacteria</taxon>
        <taxon>Bacillati</taxon>
        <taxon>Bacillota</taxon>
        <taxon>Bacilli</taxon>
        <taxon>Lactobacillales</taxon>
        <taxon>Carnobacteriaceae</taxon>
        <taxon>Jeotgalibaca</taxon>
    </lineage>
</organism>
<dbReference type="EMBL" id="CP019728">
    <property type="protein sequence ID" value="AQS52617.1"/>
    <property type="molecule type" value="Genomic_DNA"/>
</dbReference>
<dbReference type="Gene3D" id="3.40.250.10">
    <property type="entry name" value="Rhodanese-like domain"/>
    <property type="match status" value="1"/>
</dbReference>
<dbReference type="RefSeq" id="WP_062467997.1">
    <property type="nucleotide sequence ID" value="NZ_BBYN01000005.1"/>
</dbReference>
<dbReference type="PANTHER" id="PTHR43031:SF17">
    <property type="entry name" value="SULFURTRANSFERASE YTWF-RELATED"/>
    <property type="match status" value="1"/>
</dbReference>
<dbReference type="AlphaFoldDB" id="A0A1S6IM44"/>
<feature type="domain" description="Rhodanese" evidence="1">
    <location>
        <begin position="15"/>
        <end position="99"/>
    </location>
</feature>
<dbReference type="GO" id="GO:0004792">
    <property type="term" value="F:thiosulfate-cyanide sulfurtransferase activity"/>
    <property type="evidence" value="ECO:0007669"/>
    <property type="project" value="UniProtKB-EC"/>
</dbReference>
<dbReference type="OrthoDB" id="9800872at2"/>
<dbReference type="PROSITE" id="PS50206">
    <property type="entry name" value="RHODANESE_3"/>
    <property type="match status" value="1"/>
</dbReference>
<evidence type="ECO:0000313" key="2">
    <source>
        <dbReference type="EMBL" id="AQS52617.1"/>
    </source>
</evidence>
<dbReference type="Proteomes" id="UP000188993">
    <property type="component" value="Chromosome"/>
</dbReference>
<dbReference type="Pfam" id="PF00581">
    <property type="entry name" value="Rhodanese"/>
    <property type="match status" value="1"/>
</dbReference>